<dbReference type="AlphaFoldDB" id="U1YCA1"/>
<dbReference type="Proteomes" id="UP000016511">
    <property type="component" value="Unassembled WGS sequence"/>
</dbReference>
<gene>
    <name evidence="1" type="ORF">HMPREF0083_03482</name>
</gene>
<dbReference type="HOGENOM" id="CLU_2611413_0_0_9"/>
<sequence length="79" mass="8465">DTNATQTQVNAQVTALTTALNKLVKKDQVVNKAELNAKIKEAEGLKEADYTSDSWSTLRTALTNAKTVAADTNATQTQV</sequence>
<proteinExistence type="predicted"/>
<comment type="caution">
    <text evidence="1">The sequence shown here is derived from an EMBL/GenBank/DDBJ whole genome shotgun (WGS) entry which is preliminary data.</text>
</comment>
<keyword evidence="2" id="KW-1185">Reference proteome</keyword>
<protein>
    <recommendedName>
        <fullName evidence="3">GA module</fullName>
    </recommendedName>
</protein>
<dbReference type="Pfam" id="PF07554">
    <property type="entry name" value="FIVAR"/>
    <property type="match status" value="1"/>
</dbReference>
<dbReference type="STRING" id="649747.HMPREF0083_03482"/>
<dbReference type="Gene3D" id="1.20.1270.70">
    <property type="entry name" value="Designed single chain three-helix bundle"/>
    <property type="match status" value="1"/>
</dbReference>
<dbReference type="EMBL" id="AWSJ01000207">
    <property type="protein sequence ID" value="ERI08436.1"/>
    <property type="molecule type" value="Genomic_DNA"/>
</dbReference>
<organism evidence="1 2">
    <name type="scientific">Aneurinibacillus aneurinilyticus ATCC 12856</name>
    <dbReference type="NCBI Taxonomy" id="649747"/>
    <lineage>
        <taxon>Bacteria</taxon>
        <taxon>Bacillati</taxon>
        <taxon>Bacillota</taxon>
        <taxon>Bacilli</taxon>
        <taxon>Bacillales</taxon>
        <taxon>Paenibacillaceae</taxon>
        <taxon>Aneurinibacillus group</taxon>
        <taxon>Aneurinibacillus</taxon>
    </lineage>
</organism>
<name>U1YCA1_ANEAE</name>
<reference evidence="1 2" key="1">
    <citation type="submission" date="2013-08" db="EMBL/GenBank/DDBJ databases">
        <authorList>
            <person name="Weinstock G."/>
            <person name="Sodergren E."/>
            <person name="Wylie T."/>
            <person name="Fulton L."/>
            <person name="Fulton R."/>
            <person name="Fronick C."/>
            <person name="O'Laughlin M."/>
            <person name="Godfrey J."/>
            <person name="Miner T."/>
            <person name="Herter B."/>
            <person name="Appelbaum E."/>
            <person name="Cordes M."/>
            <person name="Lek S."/>
            <person name="Wollam A."/>
            <person name="Pepin K.H."/>
            <person name="Palsikar V.B."/>
            <person name="Mitreva M."/>
            <person name="Wilson R.K."/>
        </authorList>
    </citation>
    <scope>NUCLEOTIDE SEQUENCE [LARGE SCALE GENOMIC DNA]</scope>
    <source>
        <strain evidence="1 2">ATCC 12856</strain>
    </source>
</reference>
<feature type="non-terminal residue" evidence="1">
    <location>
        <position position="1"/>
    </location>
</feature>
<feature type="non-terminal residue" evidence="1">
    <location>
        <position position="79"/>
    </location>
</feature>
<evidence type="ECO:0000313" key="2">
    <source>
        <dbReference type="Proteomes" id="UP000016511"/>
    </source>
</evidence>
<evidence type="ECO:0008006" key="3">
    <source>
        <dbReference type="Google" id="ProtNLM"/>
    </source>
</evidence>
<evidence type="ECO:0000313" key="1">
    <source>
        <dbReference type="EMBL" id="ERI08436.1"/>
    </source>
</evidence>
<accession>U1YCA1</accession>